<organism evidence="2 3">
    <name type="scientific">Candidatus Scatomorpha merdipullorum</name>
    <dbReference type="NCBI Taxonomy" id="2840927"/>
    <lineage>
        <taxon>Bacteria</taxon>
        <taxon>Bacillati</taxon>
        <taxon>Bacillota</taxon>
        <taxon>Clostridia</taxon>
        <taxon>Eubacteriales</taxon>
        <taxon>Candidatus Scatomorpha</taxon>
    </lineage>
</organism>
<gene>
    <name evidence="2" type="primary">larE</name>
    <name evidence="2" type="ORF">IAC18_00400</name>
</gene>
<feature type="active site" description="Nucleophile and sulfur donor" evidence="1">
    <location>
        <position position="167"/>
    </location>
</feature>
<evidence type="ECO:0000313" key="2">
    <source>
        <dbReference type="EMBL" id="HIS65996.1"/>
    </source>
</evidence>
<dbReference type="InterPro" id="IPR014729">
    <property type="entry name" value="Rossmann-like_a/b/a_fold"/>
</dbReference>
<comment type="caution">
    <text evidence="2">The sequence shown here is derived from an EMBL/GenBank/DDBJ whole genome shotgun (WGS) entry which is preliminary data.</text>
</comment>
<dbReference type="PIRSF" id="PIRSF006661">
    <property type="entry name" value="PP-lp_UCP006661"/>
    <property type="match status" value="1"/>
</dbReference>
<dbReference type="SUPFAM" id="SSF52402">
    <property type="entry name" value="Adenine nucleotide alpha hydrolases-like"/>
    <property type="match status" value="1"/>
</dbReference>
<dbReference type="PANTHER" id="PTHR43169:SF2">
    <property type="entry name" value="NAD_GMP SYNTHASE DOMAIN-CONTAINING PROTEIN"/>
    <property type="match status" value="1"/>
</dbReference>
<dbReference type="InterPro" id="IPR005232">
    <property type="entry name" value="LarE"/>
</dbReference>
<dbReference type="GO" id="GO:0016783">
    <property type="term" value="F:sulfurtransferase activity"/>
    <property type="evidence" value="ECO:0007669"/>
    <property type="project" value="InterPro"/>
</dbReference>
<evidence type="ECO:0000313" key="3">
    <source>
        <dbReference type="Proteomes" id="UP000824001"/>
    </source>
</evidence>
<proteinExistence type="predicted"/>
<dbReference type="PANTHER" id="PTHR43169">
    <property type="entry name" value="EXSB FAMILY PROTEIN"/>
    <property type="match status" value="1"/>
</dbReference>
<keyword evidence="2" id="KW-0808">Transferase</keyword>
<protein>
    <submittedName>
        <fullName evidence="2">ATP-dependent sacrificial sulfur transferase LarE</fullName>
    </submittedName>
</protein>
<name>A0A9D1FC85_9FIRM</name>
<dbReference type="NCBIfam" id="TIGR00268">
    <property type="entry name" value="ATP-dependent sacrificial sulfur transferase LarE"/>
    <property type="match status" value="1"/>
</dbReference>
<reference evidence="2" key="2">
    <citation type="journal article" date="2021" name="PeerJ">
        <title>Extensive microbial diversity within the chicken gut microbiome revealed by metagenomics and culture.</title>
        <authorList>
            <person name="Gilroy R."/>
            <person name="Ravi A."/>
            <person name="Getino M."/>
            <person name="Pursley I."/>
            <person name="Horton D.L."/>
            <person name="Alikhan N.F."/>
            <person name="Baker D."/>
            <person name="Gharbi K."/>
            <person name="Hall N."/>
            <person name="Watson M."/>
            <person name="Adriaenssens E.M."/>
            <person name="Foster-Nyarko E."/>
            <person name="Jarju S."/>
            <person name="Secka A."/>
            <person name="Antonio M."/>
            <person name="Oren A."/>
            <person name="Chaudhuri R.R."/>
            <person name="La Ragione R."/>
            <person name="Hildebrand F."/>
            <person name="Pallen M.J."/>
        </authorList>
    </citation>
    <scope>NUCLEOTIDE SEQUENCE</scope>
    <source>
        <strain evidence="2">ChiHjej10B9-9673</strain>
    </source>
</reference>
<dbReference type="EMBL" id="DVJK01000013">
    <property type="protein sequence ID" value="HIS65996.1"/>
    <property type="molecule type" value="Genomic_DNA"/>
</dbReference>
<dbReference type="Proteomes" id="UP000824001">
    <property type="component" value="Unassembled WGS sequence"/>
</dbReference>
<dbReference type="AlphaFoldDB" id="A0A9D1FC85"/>
<dbReference type="InterPro" id="IPR052188">
    <property type="entry name" value="Ni-pincer_cofactor_biosynth"/>
</dbReference>
<dbReference type="Gene3D" id="3.40.50.620">
    <property type="entry name" value="HUPs"/>
    <property type="match status" value="1"/>
</dbReference>
<sequence length="248" mass="27408">MELKEFFAEHPACALGFSGGADSAYLLAAGLALGADIRPYYVRTAFQPAFELADARRLCSELGAELTLLEYDILSVPEVRSNPRERCYFCKRAIFSLIRERAARDGYDTVLDGTNASDDLEDRPGWRAIRELGVLSPLLMCGITKAVLRRESEKLGLFTARKPAYACLATRAPEGMELSPELLGRVERAEEALSKLGYSDFRVRLTREGFARLELPEALLERAITERGAILAALGGDFARVTLDLKGR</sequence>
<accession>A0A9D1FC85</accession>
<reference evidence="2" key="1">
    <citation type="submission" date="2020-10" db="EMBL/GenBank/DDBJ databases">
        <authorList>
            <person name="Gilroy R."/>
        </authorList>
    </citation>
    <scope>NUCLEOTIDE SEQUENCE</scope>
    <source>
        <strain evidence="2">ChiHjej10B9-9673</strain>
    </source>
</reference>
<evidence type="ECO:0000256" key="1">
    <source>
        <dbReference type="PIRSR" id="PIRSR006661-1"/>
    </source>
</evidence>